<organism evidence="2 3">
    <name type="scientific">Lupinus albus</name>
    <name type="common">White lupine</name>
    <name type="synonym">Lupinus termis</name>
    <dbReference type="NCBI Taxonomy" id="3870"/>
    <lineage>
        <taxon>Eukaryota</taxon>
        <taxon>Viridiplantae</taxon>
        <taxon>Streptophyta</taxon>
        <taxon>Embryophyta</taxon>
        <taxon>Tracheophyta</taxon>
        <taxon>Spermatophyta</taxon>
        <taxon>Magnoliopsida</taxon>
        <taxon>eudicotyledons</taxon>
        <taxon>Gunneridae</taxon>
        <taxon>Pentapetalae</taxon>
        <taxon>rosids</taxon>
        <taxon>fabids</taxon>
        <taxon>Fabales</taxon>
        <taxon>Fabaceae</taxon>
        <taxon>Papilionoideae</taxon>
        <taxon>50 kb inversion clade</taxon>
        <taxon>genistoids sensu lato</taxon>
        <taxon>core genistoids</taxon>
        <taxon>Genisteae</taxon>
        <taxon>Lupinus</taxon>
    </lineage>
</organism>
<accession>A0A6A4PTS1</accession>
<name>A0A6A4PTS1_LUPAL</name>
<keyword evidence="3" id="KW-1185">Reference proteome</keyword>
<proteinExistence type="predicted"/>
<evidence type="ECO:0000313" key="3">
    <source>
        <dbReference type="Proteomes" id="UP000447434"/>
    </source>
</evidence>
<keyword evidence="1" id="KW-0472">Membrane</keyword>
<gene>
    <name evidence="2" type="ORF">Lalb_Chr10g0093071</name>
</gene>
<dbReference type="EMBL" id="WOCE01000010">
    <property type="protein sequence ID" value="KAE9605055.1"/>
    <property type="molecule type" value="Genomic_DNA"/>
</dbReference>
<reference evidence="3" key="1">
    <citation type="journal article" date="2020" name="Nat. Commun.">
        <title>Genome sequence of the cluster root forming white lupin.</title>
        <authorList>
            <person name="Hufnagel B."/>
            <person name="Marques A."/>
            <person name="Soriano A."/>
            <person name="Marques L."/>
            <person name="Divol F."/>
            <person name="Doumas P."/>
            <person name="Sallet E."/>
            <person name="Mancinotti D."/>
            <person name="Carrere S."/>
            <person name="Marande W."/>
            <person name="Arribat S."/>
            <person name="Keller J."/>
            <person name="Huneau C."/>
            <person name="Blein T."/>
            <person name="Aime D."/>
            <person name="Laguerre M."/>
            <person name="Taylor J."/>
            <person name="Schubert V."/>
            <person name="Nelson M."/>
            <person name="Geu-Flores F."/>
            <person name="Crespi M."/>
            <person name="Gallardo-Guerrero K."/>
            <person name="Delaux P.-M."/>
            <person name="Salse J."/>
            <person name="Berges H."/>
            <person name="Guyot R."/>
            <person name="Gouzy J."/>
            <person name="Peret B."/>
        </authorList>
    </citation>
    <scope>NUCLEOTIDE SEQUENCE [LARGE SCALE GENOMIC DNA]</scope>
    <source>
        <strain evidence="3">cv. Amiga</strain>
    </source>
</reference>
<evidence type="ECO:0000313" key="2">
    <source>
        <dbReference type="EMBL" id="KAE9605055.1"/>
    </source>
</evidence>
<dbReference type="AlphaFoldDB" id="A0A6A4PTS1"/>
<feature type="transmembrane region" description="Helical" evidence="1">
    <location>
        <begin position="21"/>
        <end position="43"/>
    </location>
</feature>
<keyword evidence="1" id="KW-0812">Transmembrane</keyword>
<protein>
    <submittedName>
        <fullName evidence="2">Uncharacterized protein</fullName>
    </submittedName>
</protein>
<evidence type="ECO:0000256" key="1">
    <source>
        <dbReference type="SAM" id="Phobius"/>
    </source>
</evidence>
<keyword evidence="1" id="KW-1133">Transmembrane helix</keyword>
<comment type="caution">
    <text evidence="2">The sequence shown here is derived from an EMBL/GenBank/DDBJ whole genome shotgun (WGS) entry which is preliminary data.</text>
</comment>
<sequence>MYDASFSRPRLTCGASFDRCMLFGATLVLFGCALGASVSMILANTPHKLG</sequence>
<dbReference type="Proteomes" id="UP000447434">
    <property type="component" value="Chromosome 10"/>
</dbReference>